<dbReference type="InterPro" id="IPR011009">
    <property type="entry name" value="Kinase-like_dom_sf"/>
</dbReference>
<evidence type="ECO:0000313" key="1">
    <source>
        <dbReference type="Proteomes" id="UP000515121"/>
    </source>
</evidence>
<dbReference type="KEGG" id="dzi:111317320"/>
<keyword evidence="1" id="KW-1185">Reference proteome</keyword>
<dbReference type="Proteomes" id="UP000515121">
    <property type="component" value="Unplaced"/>
</dbReference>
<dbReference type="RefSeq" id="XP_022775515.1">
    <property type="nucleotide sequence ID" value="XM_022919780.1"/>
</dbReference>
<reference evidence="2" key="1">
    <citation type="submission" date="2025-08" db="UniProtKB">
        <authorList>
            <consortium name="RefSeq"/>
        </authorList>
    </citation>
    <scope>IDENTIFICATION</scope>
    <source>
        <tissue evidence="2">Fruit stalk</tissue>
    </source>
</reference>
<dbReference type="GeneID" id="111317320"/>
<sequence>MEAVNIHKRAKKWRIKKGEIKATIRGSPLRLKKRLFNNNFDGSIVLDESRNDGSWNVSFQVFESHDESILYKNRMSLLKDCPSIVNVYNLISYPNFSLLVVDRLGRSFREWYKNCKNLWEKNGDFVHASLEFRIVFKKLIVAIQDMHSRDMFHGNITKDTVRVTESNEVQLIELDVISLGLADGIRRDMDCLRDLVMKVVKQHEVEEELPEELKIFFELHNMIPDGASSEYEMERHMKNISFFIFNSPLFWDCTDRFLFIHKAATLRSLNTKEFETSFKMSGTDAGPACLDDWKTFVPSFIGSLHFLQNKGGKEEFSTPGSSLEYLRAVFAHYQDGITNSTNKKKRSGNEVTSFGTMDVELQKHVHPICPRIYYAIASGYMRGETHFPNSKSNDEQQHEVIEYFKRHQMCRRYLLS</sequence>
<accession>A0A6P6BEN9</accession>
<dbReference type="SUPFAM" id="SSF56112">
    <property type="entry name" value="Protein kinase-like (PK-like)"/>
    <property type="match status" value="1"/>
</dbReference>
<proteinExistence type="predicted"/>
<evidence type="ECO:0000313" key="2">
    <source>
        <dbReference type="RefSeq" id="XP_022775515.1"/>
    </source>
</evidence>
<protein>
    <submittedName>
        <fullName evidence="2">Uncharacterized protein LOC111317320</fullName>
    </submittedName>
</protein>
<organism evidence="1 2">
    <name type="scientific">Durio zibethinus</name>
    <name type="common">Durian</name>
    <dbReference type="NCBI Taxonomy" id="66656"/>
    <lineage>
        <taxon>Eukaryota</taxon>
        <taxon>Viridiplantae</taxon>
        <taxon>Streptophyta</taxon>
        <taxon>Embryophyta</taxon>
        <taxon>Tracheophyta</taxon>
        <taxon>Spermatophyta</taxon>
        <taxon>Magnoliopsida</taxon>
        <taxon>eudicotyledons</taxon>
        <taxon>Gunneridae</taxon>
        <taxon>Pentapetalae</taxon>
        <taxon>rosids</taxon>
        <taxon>malvids</taxon>
        <taxon>Malvales</taxon>
        <taxon>Malvaceae</taxon>
        <taxon>Helicteroideae</taxon>
        <taxon>Durio</taxon>
    </lineage>
</organism>
<gene>
    <name evidence="2" type="primary">LOC111317320</name>
</gene>
<name>A0A6P6BEN9_DURZI</name>
<dbReference type="AlphaFoldDB" id="A0A6P6BEN9"/>